<accession>A0ABQ5K4M7</accession>
<evidence type="ECO:0000313" key="2">
    <source>
        <dbReference type="Proteomes" id="UP001057375"/>
    </source>
</evidence>
<proteinExistence type="predicted"/>
<keyword evidence="2" id="KW-1185">Reference proteome</keyword>
<dbReference type="Proteomes" id="UP001057375">
    <property type="component" value="Unassembled WGS sequence"/>
</dbReference>
<gene>
    <name evidence="1" type="ORF">ADUPG1_004636</name>
</gene>
<evidence type="ECO:0000313" key="1">
    <source>
        <dbReference type="EMBL" id="GKT25326.1"/>
    </source>
</evidence>
<organism evidence="1 2">
    <name type="scientific">Aduncisulcus paluster</name>
    <dbReference type="NCBI Taxonomy" id="2918883"/>
    <lineage>
        <taxon>Eukaryota</taxon>
        <taxon>Metamonada</taxon>
        <taxon>Carpediemonas-like organisms</taxon>
        <taxon>Aduncisulcus</taxon>
    </lineage>
</organism>
<protein>
    <submittedName>
        <fullName evidence="1">Uncharacterized protein</fullName>
    </submittedName>
</protein>
<reference evidence="1" key="1">
    <citation type="submission" date="2022-03" db="EMBL/GenBank/DDBJ databases">
        <title>Draft genome sequence of Aduncisulcus paluster, a free-living microaerophilic Fornicata.</title>
        <authorList>
            <person name="Yuyama I."/>
            <person name="Kume K."/>
            <person name="Tamura T."/>
            <person name="Inagaki Y."/>
            <person name="Hashimoto T."/>
        </authorList>
    </citation>
    <scope>NUCLEOTIDE SEQUENCE</scope>
    <source>
        <strain evidence="1">NY0171</strain>
    </source>
</reference>
<name>A0ABQ5K4M7_9EUKA</name>
<dbReference type="EMBL" id="BQXS01007096">
    <property type="protein sequence ID" value="GKT25326.1"/>
    <property type="molecule type" value="Genomic_DNA"/>
</dbReference>
<sequence>PRSPVDPMYIPGRFRTASSPSRMVIESALYSLLALFFGAATIDFVSCLEVTTLAGPLDNKDPAIRLTTILLVCTDGT</sequence>
<comment type="caution">
    <text evidence="1">The sequence shown here is derived from an EMBL/GenBank/DDBJ whole genome shotgun (WGS) entry which is preliminary data.</text>
</comment>
<feature type="non-terminal residue" evidence="1">
    <location>
        <position position="1"/>
    </location>
</feature>